<dbReference type="PANTHER" id="PTHR15999:SF2">
    <property type="entry name" value="ZINC FINGER CW-TYPE PWWP DOMAIN PROTEIN 1"/>
    <property type="match status" value="1"/>
</dbReference>
<dbReference type="InterPro" id="IPR011124">
    <property type="entry name" value="Znf_CW"/>
</dbReference>
<dbReference type="CDD" id="cd20145">
    <property type="entry name" value="PWWP_ZCWPW1"/>
    <property type="match status" value="1"/>
</dbReference>
<dbReference type="InterPro" id="IPR000313">
    <property type="entry name" value="PWWP_dom"/>
</dbReference>
<evidence type="ECO:0008006" key="8">
    <source>
        <dbReference type="Google" id="ProtNLM"/>
    </source>
</evidence>
<feature type="compositionally biased region" description="Polar residues" evidence="4">
    <location>
        <begin position="467"/>
        <end position="476"/>
    </location>
</feature>
<feature type="compositionally biased region" description="Polar residues" evidence="4">
    <location>
        <begin position="674"/>
        <end position="685"/>
    </location>
</feature>
<evidence type="ECO:0000256" key="4">
    <source>
        <dbReference type="SAM" id="MobiDB-lite"/>
    </source>
</evidence>
<feature type="compositionally biased region" description="Basic and acidic residues" evidence="4">
    <location>
        <begin position="445"/>
        <end position="466"/>
    </location>
</feature>
<feature type="compositionally biased region" description="Basic residues" evidence="4">
    <location>
        <begin position="134"/>
        <end position="143"/>
    </location>
</feature>
<dbReference type="Pfam" id="PF07496">
    <property type="entry name" value="zf-CW"/>
    <property type="match status" value="1"/>
</dbReference>
<dbReference type="InterPro" id="IPR042778">
    <property type="entry name" value="ZCWPW1/ZCWPW2"/>
</dbReference>
<evidence type="ECO:0000256" key="2">
    <source>
        <dbReference type="ARBA" id="ARBA00022771"/>
    </source>
</evidence>
<keyword evidence="3" id="KW-0862">Zinc</keyword>
<feature type="compositionally biased region" description="Basic and acidic residues" evidence="4">
    <location>
        <begin position="646"/>
        <end position="673"/>
    </location>
</feature>
<dbReference type="PROSITE" id="PS51050">
    <property type="entry name" value="ZF_CW"/>
    <property type="match status" value="1"/>
</dbReference>
<evidence type="ECO:0000256" key="1">
    <source>
        <dbReference type="ARBA" id="ARBA00022723"/>
    </source>
</evidence>
<evidence type="ECO:0000259" key="6">
    <source>
        <dbReference type="PROSITE" id="PS51050"/>
    </source>
</evidence>
<dbReference type="Pfam" id="PF00855">
    <property type="entry name" value="PWWP"/>
    <property type="match status" value="1"/>
</dbReference>
<feature type="domain" description="CW-type" evidence="6">
    <location>
        <begin position="202"/>
        <end position="256"/>
    </location>
</feature>
<name>A0A7R9H2B1_TIMCR</name>
<keyword evidence="2" id="KW-0863">Zinc-finger</keyword>
<dbReference type="SUPFAM" id="SSF63748">
    <property type="entry name" value="Tudor/PWWP/MBT"/>
    <property type="match status" value="1"/>
</dbReference>
<feature type="region of interest" description="Disordered" evidence="4">
    <location>
        <begin position="842"/>
        <end position="885"/>
    </location>
</feature>
<feature type="compositionally biased region" description="Low complexity" evidence="4">
    <location>
        <begin position="728"/>
        <end position="741"/>
    </location>
</feature>
<dbReference type="GO" id="GO:0008270">
    <property type="term" value="F:zinc ion binding"/>
    <property type="evidence" value="ECO:0007669"/>
    <property type="project" value="UniProtKB-KW"/>
</dbReference>
<organism evidence="7">
    <name type="scientific">Timema cristinae</name>
    <name type="common">Walking stick</name>
    <dbReference type="NCBI Taxonomy" id="61476"/>
    <lineage>
        <taxon>Eukaryota</taxon>
        <taxon>Metazoa</taxon>
        <taxon>Ecdysozoa</taxon>
        <taxon>Arthropoda</taxon>
        <taxon>Hexapoda</taxon>
        <taxon>Insecta</taxon>
        <taxon>Pterygota</taxon>
        <taxon>Neoptera</taxon>
        <taxon>Polyneoptera</taxon>
        <taxon>Phasmatodea</taxon>
        <taxon>Timematodea</taxon>
        <taxon>Timematoidea</taxon>
        <taxon>Timematidae</taxon>
        <taxon>Timema</taxon>
    </lineage>
</organism>
<keyword evidence="1" id="KW-0479">Metal-binding</keyword>
<feature type="domain" description="PWWP" evidence="5">
    <location>
        <begin position="270"/>
        <end position="337"/>
    </location>
</feature>
<gene>
    <name evidence="7" type="ORF">TCEB3V08_LOCUS8423</name>
</gene>
<feature type="compositionally biased region" description="Polar residues" evidence="4">
    <location>
        <begin position="631"/>
        <end position="645"/>
    </location>
</feature>
<feature type="region of interest" description="Disordered" evidence="4">
    <location>
        <begin position="631"/>
        <end position="771"/>
    </location>
</feature>
<feature type="compositionally biased region" description="Low complexity" evidence="4">
    <location>
        <begin position="754"/>
        <end position="764"/>
    </location>
</feature>
<evidence type="ECO:0000313" key="7">
    <source>
        <dbReference type="EMBL" id="CAD7406271.1"/>
    </source>
</evidence>
<dbReference type="GO" id="GO:0005634">
    <property type="term" value="C:nucleus"/>
    <property type="evidence" value="ECO:0007669"/>
    <property type="project" value="TreeGrafter"/>
</dbReference>
<proteinExistence type="predicted"/>
<evidence type="ECO:0000259" key="5">
    <source>
        <dbReference type="PROSITE" id="PS50812"/>
    </source>
</evidence>
<dbReference type="AlphaFoldDB" id="A0A7R9H2B1"/>
<dbReference type="EMBL" id="OC319777">
    <property type="protein sequence ID" value="CAD7406271.1"/>
    <property type="molecule type" value="Genomic_DNA"/>
</dbReference>
<protein>
    <recommendedName>
        <fullName evidence="8">Zinc finger CW-type PWWP domain protein 1</fullName>
    </recommendedName>
</protein>
<dbReference type="PROSITE" id="PS50812">
    <property type="entry name" value="PWWP"/>
    <property type="match status" value="1"/>
</dbReference>
<reference evidence="7" key="1">
    <citation type="submission" date="2020-11" db="EMBL/GenBank/DDBJ databases">
        <authorList>
            <person name="Tran Van P."/>
        </authorList>
    </citation>
    <scope>NUCLEOTIDE SEQUENCE</scope>
</reference>
<dbReference type="Gene3D" id="2.30.30.140">
    <property type="match status" value="1"/>
</dbReference>
<feature type="region of interest" description="Disordered" evidence="4">
    <location>
        <begin position="434"/>
        <end position="480"/>
    </location>
</feature>
<dbReference type="Gene3D" id="3.30.40.100">
    <property type="match status" value="1"/>
</dbReference>
<dbReference type="SMART" id="SM00293">
    <property type="entry name" value="PWWP"/>
    <property type="match status" value="1"/>
</dbReference>
<dbReference type="PANTHER" id="PTHR15999">
    <property type="entry name" value="ZINC FINGER CW-TYPE PWWP DOMAIN PROTEIN 1"/>
    <property type="match status" value="1"/>
</dbReference>
<feature type="compositionally biased region" description="Polar residues" evidence="4">
    <location>
        <begin position="701"/>
        <end position="718"/>
    </location>
</feature>
<evidence type="ECO:0000256" key="3">
    <source>
        <dbReference type="ARBA" id="ARBA00022833"/>
    </source>
</evidence>
<accession>A0A7R9H2B1</accession>
<feature type="compositionally biased region" description="Polar residues" evidence="4">
    <location>
        <begin position="858"/>
        <end position="867"/>
    </location>
</feature>
<sequence>MCKRPVMEKRTAGKVKPTVSLSDKEYEDIFSSVITQTLTEASTSVNSVLVNDQTDIGQLLDWDSGDETETIHIAMPEAMKLSPSIADEPPEMPDENLDQASQNSVHVTQITPEIMKPAKLVPRIKPKHSDLLTKHAKQGRHPKKLEFGKHKGNKLAGTTESFQPSSQTGSQQLSQSQHSLSQMSRTSSKMNTRERLTWLQERRNVGLWVQCCHTKCSKWRYLADTKDPVEVPELWYCHMNPDRKFNSCEASEMGPTPLEEEDMIHNLYTAGSIVWGHVVGYPWWPAIVDDDPDILQYYWIDFSDIPTHYNVVFFDLPGEPVTRSWLTPSALKPFRTQDKMARMTIRGVNYSKRIEAARKQANDALGMSTLDRLKKYSFIARYSGPIGNNLGNGNKGRSKKSVKNGSQLLEEEHEDILLETKLFTSPRKGFPIFKESSSSGFKTQTRKEKPRILEKPNKKNTIDKSSQESLTHNTTRQQKEKYETVKMMKTSKNGNPGLFQSSIYTRELSDTLSRETQLSKVGIAPSDKFNAPKVSITKKTKKSFKPPLTNNITSEGSETQFTPIEHSRNESLCLSQDIFAEEDVHKESQSKETSDDLIKQIDVVSNDKINESSVKDAIQNNPLSVLFSNKSDCGPENQTIESSSSDDSHTDYEMTEGRTNVDERNSLEQKMTLDKSSSSCTNTDINKSDSDKYDSNPLELMSSQDIDIVTISQSTKLPNDNKEENRQNKSSNGGSKLVSSSQHIEPASDKEEVSSSQPSEPSCENKNTFNQRIGKSDDKILTISQHIELSDGTEGSVLFNQRIEPLLGDGDVDMSLPCARGHQSLSNTVESGHVVPDSQDLFDQLRSGTSPDAVVPQGLSQHSSVKSSHLAELDSSGSEDFDMED</sequence>
<feature type="region of interest" description="Disordered" evidence="4">
    <location>
        <begin position="130"/>
        <end position="192"/>
    </location>
</feature>
<feature type="compositionally biased region" description="Low complexity" evidence="4">
    <location>
        <begin position="163"/>
        <end position="184"/>
    </location>
</feature>